<feature type="region of interest" description="Disordered" evidence="1">
    <location>
        <begin position="319"/>
        <end position="349"/>
    </location>
</feature>
<accession>A0A2P4UP41</accession>
<dbReference type="RefSeq" id="WP_146058981.1">
    <property type="nucleotide sequence ID" value="NZ_MTBP01000001.1"/>
</dbReference>
<dbReference type="InterPro" id="IPR036689">
    <property type="entry name" value="ESAT-6-like_sf"/>
</dbReference>
<comment type="caution">
    <text evidence="2">The sequence shown here is derived from an EMBL/GenBank/DDBJ whole genome shotgun (WGS) entry which is preliminary data.</text>
</comment>
<organism evidence="2 3">
    <name type="scientific">Actinomadura rubteroloni</name>
    <dbReference type="NCBI Taxonomy" id="1926885"/>
    <lineage>
        <taxon>Bacteria</taxon>
        <taxon>Bacillati</taxon>
        <taxon>Actinomycetota</taxon>
        <taxon>Actinomycetes</taxon>
        <taxon>Streptosporangiales</taxon>
        <taxon>Thermomonosporaceae</taxon>
        <taxon>Actinomadura</taxon>
    </lineage>
</organism>
<evidence type="ECO:0000256" key="1">
    <source>
        <dbReference type="SAM" id="MobiDB-lite"/>
    </source>
</evidence>
<proteinExistence type="predicted"/>
<sequence length="349" mass="36434">MGLTENPGSFNYNPGNWNATKAVDGNAPIWSQGHKAFNHAGDGDFGSVAGDIADLGMTGLAIWADPLNALISAGLGFLIDWCEPLKSAITWVTGNAGAIEDYRKNWKEIQDKLVSMSNDLQTSLSGNLGSWKGTAGDAARKRLGEFQEGVQRTIGEVGDVMSTLALSGGLMDAALDVVKGILSEFVEWLILTWLAAQAAAVPTLGASEAAAAGATAGEAAIATSRAMSVIQKVTRIFKKLMEIMAKVRASVAKIGAKAYRPLAYEARHAGSLGKLPKMDGLREAARAASGKGIRDFPGQVKPQSPRDVLEDVAPLIIKGGGGGAQAAQDGNPIEVPSSEEINRLLNPNA</sequence>
<dbReference type="SUPFAM" id="SSF140453">
    <property type="entry name" value="EsxAB dimer-like"/>
    <property type="match status" value="1"/>
</dbReference>
<gene>
    <name evidence="2" type="ORF">BTM25_12280</name>
</gene>
<dbReference type="EMBL" id="MTBP01000001">
    <property type="protein sequence ID" value="POM26820.1"/>
    <property type="molecule type" value="Genomic_DNA"/>
</dbReference>
<name>A0A2P4UP41_9ACTN</name>
<evidence type="ECO:0000313" key="2">
    <source>
        <dbReference type="EMBL" id="POM26820.1"/>
    </source>
</evidence>
<dbReference type="AlphaFoldDB" id="A0A2P4UP41"/>
<protein>
    <recommendedName>
        <fullName evidence="4">WXG100 family type VII secretion target</fullName>
    </recommendedName>
</protein>
<reference evidence="2 3" key="1">
    <citation type="journal article" date="2017" name="Chemistry">
        <title>Isolation, Biosynthesis and Chemical Modifications of Rubterolones A-F: Rare Tropolone Alkaloids from Actinomadura sp. 5-2.</title>
        <authorList>
            <person name="Guo H."/>
            <person name="Benndorf R."/>
            <person name="Leichnitz D."/>
            <person name="Klassen J.L."/>
            <person name="Vollmers J."/>
            <person name="Gorls H."/>
            <person name="Steinacker M."/>
            <person name="Weigel C."/>
            <person name="Dahse H.M."/>
            <person name="Kaster A.K."/>
            <person name="de Beer Z.W."/>
            <person name="Poulsen M."/>
            <person name="Beemelmanns C."/>
        </authorList>
    </citation>
    <scope>NUCLEOTIDE SEQUENCE [LARGE SCALE GENOMIC DNA]</scope>
    <source>
        <strain evidence="2 3">5-2</strain>
    </source>
</reference>
<evidence type="ECO:0000313" key="3">
    <source>
        <dbReference type="Proteomes" id="UP000242367"/>
    </source>
</evidence>
<evidence type="ECO:0008006" key="4">
    <source>
        <dbReference type="Google" id="ProtNLM"/>
    </source>
</evidence>
<keyword evidence="3" id="KW-1185">Reference proteome</keyword>
<dbReference type="Proteomes" id="UP000242367">
    <property type="component" value="Unassembled WGS sequence"/>
</dbReference>